<dbReference type="Gene3D" id="1.10.10.10">
    <property type="entry name" value="Winged helix-like DNA-binding domain superfamily/Winged helix DNA-binding domain"/>
    <property type="match status" value="1"/>
</dbReference>
<reference evidence="6" key="1">
    <citation type="submission" date="2020-02" db="EMBL/GenBank/DDBJ databases">
        <authorList>
            <person name="Meier V. D."/>
        </authorList>
    </citation>
    <scope>NUCLEOTIDE SEQUENCE</scope>
    <source>
        <strain evidence="6">AVDCRST_MAG32</strain>
    </source>
</reference>
<dbReference type="InterPro" id="IPR012074">
    <property type="entry name" value="GAF_ANTAR"/>
</dbReference>
<name>A0A6J4MXV0_9ACTN</name>
<protein>
    <recommendedName>
        <fullName evidence="5">ANTAR domain-containing protein</fullName>
    </recommendedName>
</protein>
<keyword evidence="2" id="KW-0418">Kinase</keyword>
<accession>A0A6J4MXV0</accession>
<feature type="domain" description="ANTAR" evidence="5">
    <location>
        <begin position="165"/>
        <end position="226"/>
    </location>
</feature>
<dbReference type="AlphaFoldDB" id="A0A6J4MXV0"/>
<proteinExistence type="predicted"/>
<dbReference type="GO" id="GO:0016301">
    <property type="term" value="F:kinase activity"/>
    <property type="evidence" value="ECO:0007669"/>
    <property type="project" value="UniProtKB-KW"/>
</dbReference>
<evidence type="ECO:0000256" key="2">
    <source>
        <dbReference type="ARBA" id="ARBA00022777"/>
    </source>
</evidence>
<dbReference type="PIRSF" id="PIRSF036625">
    <property type="entry name" value="GAF_ANTAR"/>
    <property type="match status" value="1"/>
</dbReference>
<dbReference type="InterPro" id="IPR003018">
    <property type="entry name" value="GAF"/>
</dbReference>
<gene>
    <name evidence="6" type="ORF">AVDCRST_MAG32-773</name>
</gene>
<dbReference type="EMBL" id="CADCUM010000033">
    <property type="protein sequence ID" value="CAA9371899.1"/>
    <property type="molecule type" value="Genomic_DNA"/>
</dbReference>
<dbReference type="InterPro" id="IPR029016">
    <property type="entry name" value="GAF-like_dom_sf"/>
</dbReference>
<dbReference type="Pfam" id="PF13185">
    <property type="entry name" value="GAF_2"/>
    <property type="match status" value="1"/>
</dbReference>
<evidence type="ECO:0000259" key="5">
    <source>
        <dbReference type="PROSITE" id="PS50921"/>
    </source>
</evidence>
<dbReference type="InterPro" id="IPR005561">
    <property type="entry name" value="ANTAR"/>
</dbReference>
<evidence type="ECO:0000313" key="6">
    <source>
        <dbReference type="EMBL" id="CAA9371899.1"/>
    </source>
</evidence>
<dbReference type="InterPro" id="IPR011006">
    <property type="entry name" value="CheY-like_superfamily"/>
</dbReference>
<keyword evidence="4" id="KW-0804">Transcription</keyword>
<keyword evidence="3" id="KW-0805">Transcription regulation</keyword>
<evidence type="ECO:0000256" key="4">
    <source>
        <dbReference type="ARBA" id="ARBA00023163"/>
    </source>
</evidence>
<evidence type="ECO:0000256" key="1">
    <source>
        <dbReference type="ARBA" id="ARBA00022679"/>
    </source>
</evidence>
<dbReference type="GO" id="GO:0003723">
    <property type="term" value="F:RNA binding"/>
    <property type="evidence" value="ECO:0007669"/>
    <property type="project" value="InterPro"/>
</dbReference>
<dbReference type="SUPFAM" id="SSF52172">
    <property type="entry name" value="CheY-like"/>
    <property type="match status" value="1"/>
</dbReference>
<sequence length="235" mass="24845">MSMDRRSALAGLARVSGLLVSEHDPLDVVTAGLDLARCQVSADAAGVLVAGETLEVLAATSHRATDLEIYQAGSEQGPCVDSIRGGRVVAVGSPEEGEARWPGFGTRMGAAGYARAVAVPMVWRDRGIGGLNFFWTEPGTLAEEEVVMLQTFADVLTIAVVHVRPIELVEALDRVQDALAARSGIEQAKGVLSWQRDVDMEAAYAALLDIARDRGVGVREAARVVVEQAARGQAL</sequence>
<dbReference type="SUPFAM" id="SSF55781">
    <property type="entry name" value="GAF domain-like"/>
    <property type="match status" value="1"/>
</dbReference>
<evidence type="ECO:0000256" key="3">
    <source>
        <dbReference type="ARBA" id="ARBA00023015"/>
    </source>
</evidence>
<dbReference type="InterPro" id="IPR036388">
    <property type="entry name" value="WH-like_DNA-bd_sf"/>
</dbReference>
<organism evidence="6">
    <name type="scientific">uncultured Nocardioides sp</name>
    <dbReference type="NCBI Taxonomy" id="198441"/>
    <lineage>
        <taxon>Bacteria</taxon>
        <taxon>Bacillati</taxon>
        <taxon>Actinomycetota</taxon>
        <taxon>Actinomycetes</taxon>
        <taxon>Propionibacteriales</taxon>
        <taxon>Nocardioidaceae</taxon>
        <taxon>Nocardioides</taxon>
        <taxon>environmental samples</taxon>
    </lineage>
</organism>
<dbReference type="SMART" id="SM01012">
    <property type="entry name" value="ANTAR"/>
    <property type="match status" value="1"/>
</dbReference>
<dbReference type="Pfam" id="PF03861">
    <property type="entry name" value="ANTAR"/>
    <property type="match status" value="1"/>
</dbReference>
<dbReference type="Gene3D" id="3.30.450.40">
    <property type="match status" value="1"/>
</dbReference>
<keyword evidence="1" id="KW-0808">Transferase</keyword>
<dbReference type="PROSITE" id="PS50921">
    <property type="entry name" value="ANTAR"/>
    <property type="match status" value="1"/>
</dbReference>